<dbReference type="Proteomes" id="UP000002588">
    <property type="component" value="Chromosome"/>
</dbReference>
<keyword evidence="3" id="KW-1185">Reference proteome</keyword>
<feature type="domain" description="Methyltransferase" evidence="1">
    <location>
        <begin position="90"/>
        <end position="184"/>
    </location>
</feature>
<dbReference type="Gene3D" id="3.40.50.150">
    <property type="entry name" value="Vaccinia Virus protein VP39"/>
    <property type="match status" value="1"/>
</dbReference>
<dbReference type="SUPFAM" id="SSF53335">
    <property type="entry name" value="S-adenosyl-L-methionine-dependent methyltransferases"/>
    <property type="match status" value="1"/>
</dbReference>
<dbReference type="AlphaFoldDB" id="A1KBD5"/>
<dbReference type="NCBIfam" id="NF038261">
    <property type="entry name" value="rhodoquin_RquA"/>
    <property type="match status" value="1"/>
</dbReference>
<dbReference type="KEGG" id="azo:azo3525"/>
<name>A1KBD5_AZOSB</name>
<proteinExistence type="predicted"/>
<accession>A1KBD5</accession>
<dbReference type="EMBL" id="AM406670">
    <property type="protein sequence ID" value="CAL96141.1"/>
    <property type="molecule type" value="Genomic_DNA"/>
</dbReference>
<organism evidence="2 3">
    <name type="scientific">Azoarcus sp. (strain BH72)</name>
    <dbReference type="NCBI Taxonomy" id="418699"/>
    <lineage>
        <taxon>Bacteria</taxon>
        <taxon>Pseudomonadati</taxon>
        <taxon>Pseudomonadota</taxon>
        <taxon>Betaproteobacteria</taxon>
        <taxon>Rhodocyclales</taxon>
        <taxon>Zoogloeaceae</taxon>
        <taxon>Azoarcus</taxon>
    </lineage>
</organism>
<dbReference type="HOGENOM" id="CLU_082040_0_0_4"/>
<gene>
    <name evidence="2" type="ordered locus">azo3525</name>
</gene>
<protein>
    <recommendedName>
        <fullName evidence="1">Methyltransferase domain-containing protein</fullName>
    </recommendedName>
</protein>
<dbReference type="STRING" id="62928.azo3525"/>
<sequence>MHACRARGAAGSVMLAGMEPIPDDPALLSPANDTGAPLPLYLRRTYSWAYLDRRNLRWLDSQGVVNAILWGNAARLTEAALAAFHPGGRVLQAACVYGRFSRGLAARVGPQGALDVVDVAPLQVANAARKLADLPQVQVRCADLSTPLAARYDGVCCFFLLHEVPPAVRRRIVGNLLAAVQPGGTAVFVDYHRARPLHPLRPLMAMVFRAFEPYAPSLLAVEIRDLAGAAGDGFEWEKQTFFGGLYQRVVARRRAPGGAAAGAGTSG</sequence>
<dbReference type="Pfam" id="PF13649">
    <property type="entry name" value="Methyltransf_25"/>
    <property type="match status" value="1"/>
</dbReference>
<evidence type="ECO:0000259" key="1">
    <source>
        <dbReference type="Pfam" id="PF13649"/>
    </source>
</evidence>
<dbReference type="InterPro" id="IPR029063">
    <property type="entry name" value="SAM-dependent_MTases_sf"/>
</dbReference>
<evidence type="ECO:0000313" key="3">
    <source>
        <dbReference type="Proteomes" id="UP000002588"/>
    </source>
</evidence>
<reference evidence="2 3" key="1">
    <citation type="journal article" date="2006" name="Nat. Biotechnol.">
        <title>Complete genome of the mutualistic, N2-fixing grass endophyte Azoarcus sp. strain BH72.</title>
        <authorList>
            <person name="Krause A."/>
            <person name="Ramakumar A."/>
            <person name="Bartels D."/>
            <person name="Battistoni F."/>
            <person name="Bekel T."/>
            <person name="Boch J."/>
            <person name="Boehm M."/>
            <person name="Friedrich F."/>
            <person name="Hurek T."/>
            <person name="Krause L."/>
            <person name="Linke B."/>
            <person name="McHardy A.C."/>
            <person name="Sarkar A."/>
            <person name="Schneiker S."/>
            <person name="Syed A.A."/>
            <person name="Thauer R."/>
            <person name="Vorhoelter F.-J."/>
            <person name="Weidner S."/>
            <person name="Puehler A."/>
            <person name="Reinhold-Hurek B."/>
            <person name="Kaiser O."/>
            <person name="Goesmann A."/>
        </authorList>
    </citation>
    <scope>NUCLEOTIDE SEQUENCE [LARGE SCALE GENOMIC DNA]</scope>
    <source>
        <strain evidence="2 3">BH72</strain>
    </source>
</reference>
<dbReference type="InterPro" id="IPR041698">
    <property type="entry name" value="Methyltransf_25"/>
</dbReference>
<dbReference type="eggNOG" id="COG2226">
    <property type="taxonomic scope" value="Bacteria"/>
</dbReference>
<evidence type="ECO:0000313" key="2">
    <source>
        <dbReference type="EMBL" id="CAL96141.1"/>
    </source>
</evidence>